<accession>A0A016UXK0</accession>
<reference evidence="2" key="1">
    <citation type="journal article" date="2015" name="Nat. Genet.">
        <title>The genome and transcriptome of the zoonotic hookworm Ancylostoma ceylanicum identify infection-specific gene families.</title>
        <authorList>
            <person name="Schwarz E.M."/>
            <person name="Hu Y."/>
            <person name="Antoshechkin I."/>
            <person name="Miller M.M."/>
            <person name="Sternberg P.W."/>
            <person name="Aroian R.V."/>
        </authorList>
    </citation>
    <scope>NUCLEOTIDE SEQUENCE</scope>
    <source>
        <strain evidence="2">HY135</strain>
    </source>
</reference>
<dbReference type="AlphaFoldDB" id="A0A016UXK0"/>
<proteinExistence type="predicted"/>
<gene>
    <name evidence="1" type="primary">Acey_s0023.g780</name>
    <name evidence="1" type="ORF">Y032_0023g780</name>
</gene>
<keyword evidence="2" id="KW-1185">Reference proteome</keyword>
<name>A0A016UXK0_9BILA</name>
<sequence>MYRVLQLCRKLQDFDKDCACFPVECSTVSFNYLSDHVNIIGTQMIRNNGNCPKTLAFTGPVQCLEAAE</sequence>
<evidence type="ECO:0000313" key="1">
    <source>
        <dbReference type="EMBL" id="EYC19920.1"/>
    </source>
</evidence>
<dbReference type="Proteomes" id="UP000024635">
    <property type="component" value="Unassembled WGS sequence"/>
</dbReference>
<comment type="caution">
    <text evidence="1">The sequence shown here is derived from an EMBL/GenBank/DDBJ whole genome shotgun (WGS) entry which is preliminary data.</text>
</comment>
<protein>
    <submittedName>
        <fullName evidence="1">Uncharacterized protein</fullName>
    </submittedName>
</protein>
<evidence type="ECO:0000313" key="2">
    <source>
        <dbReference type="Proteomes" id="UP000024635"/>
    </source>
</evidence>
<dbReference type="EMBL" id="JARK01001359">
    <property type="protein sequence ID" value="EYC19920.1"/>
    <property type="molecule type" value="Genomic_DNA"/>
</dbReference>
<organism evidence="1 2">
    <name type="scientific">Ancylostoma ceylanicum</name>
    <dbReference type="NCBI Taxonomy" id="53326"/>
    <lineage>
        <taxon>Eukaryota</taxon>
        <taxon>Metazoa</taxon>
        <taxon>Ecdysozoa</taxon>
        <taxon>Nematoda</taxon>
        <taxon>Chromadorea</taxon>
        <taxon>Rhabditida</taxon>
        <taxon>Rhabditina</taxon>
        <taxon>Rhabditomorpha</taxon>
        <taxon>Strongyloidea</taxon>
        <taxon>Ancylostomatidae</taxon>
        <taxon>Ancylostomatinae</taxon>
        <taxon>Ancylostoma</taxon>
    </lineage>
</organism>